<proteinExistence type="predicted"/>
<dbReference type="EMBL" id="CACRTE010000058">
    <property type="protein sequence ID" value="VYT52512.1"/>
    <property type="molecule type" value="Genomic_DNA"/>
</dbReference>
<evidence type="ECO:0000313" key="1">
    <source>
        <dbReference type="EMBL" id="VYT52512.1"/>
    </source>
</evidence>
<accession>A0A6N2XEF1</accession>
<organism evidence="1">
    <name type="scientific">Clostridium innocuum</name>
    <dbReference type="NCBI Taxonomy" id="1522"/>
    <lineage>
        <taxon>Bacteria</taxon>
        <taxon>Bacillati</taxon>
        <taxon>Bacillota</taxon>
        <taxon>Clostridia</taxon>
        <taxon>Eubacteriales</taxon>
        <taxon>Clostridiaceae</taxon>
        <taxon>Clostridium</taxon>
    </lineage>
</organism>
<reference evidence="1" key="1">
    <citation type="submission" date="2019-11" db="EMBL/GenBank/DDBJ databases">
        <authorList>
            <person name="Feng L."/>
        </authorList>
    </citation>
    <scope>NUCLEOTIDE SEQUENCE</scope>
    <source>
        <strain evidence="1">CinnocuumLFYP12</strain>
    </source>
</reference>
<name>A0A6N2XEF1_CLOIN</name>
<protein>
    <submittedName>
        <fullName evidence="1">Uncharacterized protein</fullName>
    </submittedName>
</protein>
<gene>
    <name evidence="1" type="ORF">CILFYP12_04296</name>
</gene>
<dbReference type="RefSeq" id="WP_008729049.1">
    <property type="nucleotide sequence ID" value="NZ_BAABXQ010000006.1"/>
</dbReference>
<dbReference type="AlphaFoldDB" id="A0A6N2XEF1"/>
<sequence length="131" mass="14903">MRYKDGVKGSADLNWLNDMLEKQPIDAIMINRKTAETLLDYVDKALAAQANEQTGNCIQSKPLPPLGLQVPERGACAAYGVALDMIELNMLVDLVQEQLERTEMDESYGKQYVFDLMSLNHKLQVERMKRR</sequence>